<evidence type="ECO:0000313" key="2">
    <source>
        <dbReference type="Proteomes" id="UP000551563"/>
    </source>
</evidence>
<name>A0A7V6U152_9HYPH</name>
<dbReference type="RefSeq" id="WP_157808436.1">
    <property type="nucleotide sequence ID" value="NZ_CP122439.1"/>
</dbReference>
<reference evidence="1 2" key="1">
    <citation type="journal article" date="2020" name="Biotechnol. Biofuels">
        <title>New insights from the biogas microbiome by comprehensive genome-resolved metagenomics of nearly 1600 species originating from multiple anaerobic digesters.</title>
        <authorList>
            <person name="Campanaro S."/>
            <person name="Treu L."/>
            <person name="Rodriguez-R L.M."/>
            <person name="Kovalovszki A."/>
            <person name="Ziels R.M."/>
            <person name="Maus I."/>
            <person name="Zhu X."/>
            <person name="Kougias P.G."/>
            <person name="Basile A."/>
            <person name="Luo G."/>
            <person name="Schluter A."/>
            <person name="Konstantinidis K.T."/>
            <person name="Angelidaki I."/>
        </authorList>
    </citation>
    <scope>NUCLEOTIDE SEQUENCE [LARGE SCALE GENOMIC DNA]</scope>
    <source>
        <strain evidence="1">AS04akNAM_66</strain>
    </source>
</reference>
<dbReference type="EMBL" id="DUMN01000504">
    <property type="protein sequence ID" value="HHV69472.1"/>
    <property type="molecule type" value="Genomic_DNA"/>
</dbReference>
<evidence type="ECO:0000313" key="1">
    <source>
        <dbReference type="EMBL" id="HHV69472.1"/>
    </source>
</evidence>
<protein>
    <submittedName>
        <fullName evidence="1">Uncharacterized protein</fullName>
    </submittedName>
</protein>
<sequence length="50" mass="5758">MQFKVLGEGESQRTFIVILAPKKPWLQRLCCKFLFWPKMTVGRAVGYLAA</sequence>
<accession>A0A7V6U152</accession>
<dbReference type="Proteomes" id="UP000551563">
    <property type="component" value="Unassembled WGS sequence"/>
</dbReference>
<dbReference type="AlphaFoldDB" id="A0A7V6U152"/>
<gene>
    <name evidence="1" type="ORF">GXX48_17800</name>
</gene>
<comment type="caution">
    <text evidence="1">The sequence shown here is derived from an EMBL/GenBank/DDBJ whole genome shotgun (WGS) entry which is preliminary data.</text>
</comment>
<proteinExistence type="predicted"/>
<organism evidence="1 2">
    <name type="scientific">Brucella intermedia</name>
    <dbReference type="NCBI Taxonomy" id="94625"/>
    <lineage>
        <taxon>Bacteria</taxon>
        <taxon>Pseudomonadati</taxon>
        <taxon>Pseudomonadota</taxon>
        <taxon>Alphaproteobacteria</taxon>
        <taxon>Hyphomicrobiales</taxon>
        <taxon>Brucellaceae</taxon>
        <taxon>Brucella/Ochrobactrum group</taxon>
        <taxon>Brucella</taxon>
    </lineage>
</organism>